<dbReference type="InterPro" id="IPR049730">
    <property type="entry name" value="SNF2/RAD54-like_C"/>
</dbReference>
<evidence type="ECO:0000313" key="4">
    <source>
        <dbReference type="EMBL" id="KGF50191.1"/>
    </source>
</evidence>
<keyword evidence="1" id="KW-0378">Hydrolase</keyword>
<dbReference type="Gene3D" id="3.40.50.300">
    <property type="entry name" value="P-loop containing nucleotide triphosphate hydrolases"/>
    <property type="match status" value="1"/>
</dbReference>
<protein>
    <recommendedName>
        <fullName evidence="6">Helicase SNF2</fullName>
    </recommendedName>
</protein>
<reference evidence="4 5" key="1">
    <citation type="submission" date="2014-07" db="EMBL/GenBank/DDBJ databases">
        <authorList>
            <person name="McCorrison J."/>
            <person name="Sanka R."/>
            <person name="Torralba M."/>
            <person name="Gillis M."/>
            <person name="Haft D.H."/>
            <person name="Methe B."/>
            <person name="Sutton G."/>
            <person name="Nelson K.E."/>
        </authorList>
    </citation>
    <scope>NUCLEOTIDE SEQUENCE [LARGE SCALE GENOMIC DNA]</scope>
    <source>
        <strain evidence="4 5">DNF00882</strain>
    </source>
</reference>
<gene>
    <name evidence="4" type="ORF">HMPREF0654_02220</name>
</gene>
<evidence type="ECO:0000259" key="3">
    <source>
        <dbReference type="PROSITE" id="PS51194"/>
    </source>
</evidence>
<dbReference type="SMART" id="SM00487">
    <property type="entry name" value="DEXDc"/>
    <property type="match status" value="1"/>
</dbReference>
<accession>A0A096ATY1</accession>
<comment type="caution">
    <text evidence="4">The sequence shown here is derived from an EMBL/GenBank/DDBJ whole genome shotgun (WGS) entry which is preliminary data.</text>
</comment>
<dbReference type="InterPro" id="IPR027417">
    <property type="entry name" value="P-loop_NTPase"/>
</dbReference>
<dbReference type="PANTHER" id="PTHR45629:SF7">
    <property type="entry name" value="DNA EXCISION REPAIR PROTEIN ERCC-6-RELATED"/>
    <property type="match status" value="1"/>
</dbReference>
<proteinExistence type="predicted"/>
<dbReference type="SMART" id="SM00490">
    <property type="entry name" value="HELICc"/>
    <property type="match status" value="1"/>
</dbReference>
<dbReference type="InterPro" id="IPR038718">
    <property type="entry name" value="SNF2-like_sf"/>
</dbReference>
<dbReference type="GO" id="GO:0005524">
    <property type="term" value="F:ATP binding"/>
    <property type="evidence" value="ECO:0007669"/>
    <property type="project" value="InterPro"/>
</dbReference>
<name>A0A096ATY1_9BACT</name>
<dbReference type="PROSITE" id="PS51194">
    <property type="entry name" value="HELICASE_CTER"/>
    <property type="match status" value="1"/>
</dbReference>
<dbReference type="CDD" id="cd18793">
    <property type="entry name" value="SF2_C_SNF"/>
    <property type="match status" value="1"/>
</dbReference>
<dbReference type="SUPFAM" id="SSF52540">
    <property type="entry name" value="P-loop containing nucleoside triphosphate hydrolases"/>
    <property type="match status" value="2"/>
</dbReference>
<feature type="domain" description="Helicase ATP-binding" evidence="2">
    <location>
        <begin position="897"/>
        <end position="1054"/>
    </location>
</feature>
<dbReference type="GO" id="GO:0016787">
    <property type="term" value="F:hydrolase activity"/>
    <property type="evidence" value="ECO:0007669"/>
    <property type="project" value="UniProtKB-KW"/>
</dbReference>
<dbReference type="Proteomes" id="UP000029538">
    <property type="component" value="Unassembled WGS sequence"/>
</dbReference>
<dbReference type="InterPro" id="IPR050496">
    <property type="entry name" value="SNF2_RAD54_helicase_repair"/>
</dbReference>
<evidence type="ECO:0000259" key="2">
    <source>
        <dbReference type="PROSITE" id="PS51192"/>
    </source>
</evidence>
<sequence length="1337" mass="153757">MFDKLNAYEKAIVMFFAINYGNEITKKIYTKYAAKIIPQPFCYEVLESLMQQQFVSKVVSYYSAKSIYQLKKEYVLKALYELKKKENIKLYRSFTTITEHISVLSYSSKKIIKDLLELLSNPKSLKNLIYFQFSVDERVPFITPIIGLPEFDFLISELREDTLITILTPKCNEIIDNDVAFPWERILQLIENRKKDSSYHELINCFAFFYYIATGKICIDLATTIADKYTLQIAAIQQLYKKNYEAAGKLYIKAMQSFNNLNHSKNIFSDTISNYFYALAMLLTNSKSSIKKLELLSKKEISNSNIFLFTFVKIIYNYFILHKDLPNSTSTEVGFSTNENVTYLYFIWTLLKRLEKESEKKYRIDLTRHQPTAAFLRNEMKPMGIVPETDNVEDLFGGSSIINEIRITPLWQAKLEAIINEANQKKEEKALNAQQKKIVFHLDYGYITPIEKKLLNSGKWSVGTKMTMNKFMQLDESYLDDSDRKIQKGVQAWSSLLSFYDNIHLFIGCNHIYAQLNNERKLVNVHLDKPFLIINKKKNGSFEVSSNISEAEPVRNRFYYIKNSTFDYSVFQPTEYELNIYNQLLKTEFFPAEAEPLITKLIKSIGGKTEIHSNMVSELNDIQQEKAPSFITVRIVPAQYDTFNLSFFIEYSDLLSFIPGEGNVATIIEKDGKRVNILRDLEAEKANLQLIINSLEGFEPLSDYTFDDTLYSKVAFSLSTFQLLKFMDWAKKHEDICQLEWPEDAALKFHQSVQSNKLNLSFKQKNGWFEVEGDVQIAENEIISLQQLLEMMRDSSQKGFIRIGDKEYITLSKQLERILKQLDTATSDNRNHLQIAPAGVGLLNDILSDETLNIKGQENMESLRQRIAESSKLQPRVPKTLKADLRKYQEEGFEWLSRVTSWGAGVCLADDMGLGKTLQTISLLLEQKKEGASLVVAPASVVPNWRNEIRKFAPSLNVLILNSADDRAAMIKKAKQGDIVLATYAMININEAELIEQEWNVICLDEAHTIKNPTTKMSKSAMKLRAKRKVILTGTPIQNHLSELWNLFQFINPGLLGSADAFKKKYILPIEGDRNKSRQIQLRKLISPFLLRRTKGEVIEELPEKNEVVRPVELSDTEMARYELQRAQAEAMVEVEKNVSVSTLAEITRLRQLACSTALVDKKWEGVSSKTLAFIDLAESLNDSGNRALVFSQFTSYFAEIKKMMDKTHLPYLYLDGSTPMKKREQLVREFQEGDCPFFLISLKAGGLGLNLTGANYVIHLDPWWNPAIEQQATDRAYRIGQEQDVTVYRLIAQHTIEEKILRLHKTKRDLADSLLEGTDMAHAMTQAELLELLRNK</sequence>
<dbReference type="CDD" id="cd18012">
    <property type="entry name" value="DEXQc_arch_SWI2_SNF2"/>
    <property type="match status" value="1"/>
</dbReference>
<dbReference type="EMBL" id="JRNR01000008">
    <property type="protein sequence ID" value="KGF50191.1"/>
    <property type="molecule type" value="Genomic_DNA"/>
</dbReference>
<dbReference type="PROSITE" id="PS51192">
    <property type="entry name" value="HELICASE_ATP_BIND_1"/>
    <property type="match status" value="1"/>
</dbReference>
<dbReference type="Pfam" id="PF00176">
    <property type="entry name" value="SNF2-rel_dom"/>
    <property type="match status" value="1"/>
</dbReference>
<dbReference type="InterPro" id="IPR000330">
    <property type="entry name" value="SNF2_N"/>
</dbReference>
<evidence type="ECO:0000256" key="1">
    <source>
        <dbReference type="ARBA" id="ARBA00022801"/>
    </source>
</evidence>
<organism evidence="4 5">
    <name type="scientific">Prevotella disiens DNF00882</name>
    <dbReference type="NCBI Taxonomy" id="1401075"/>
    <lineage>
        <taxon>Bacteria</taxon>
        <taxon>Pseudomonadati</taxon>
        <taxon>Bacteroidota</taxon>
        <taxon>Bacteroidia</taxon>
        <taxon>Bacteroidales</taxon>
        <taxon>Prevotellaceae</taxon>
        <taxon>Prevotella</taxon>
    </lineage>
</organism>
<dbReference type="RefSeq" id="WP_052045680.1">
    <property type="nucleotide sequence ID" value="NZ_JRNR01000008.1"/>
</dbReference>
<dbReference type="PANTHER" id="PTHR45629">
    <property type="entry name" value="SNF2/RAD54 FAMILY MEMBER"/>
    <property type="match status" value="1"/>
</dbReference>
<dbReference type="Gene3D" id="3.40.50.10810">
    <property type="entry name" value="Tandem AAA-ATPase domain"/>
    <property type="match status" value="1"/>
</dbReference>
<dbReference type="InterPro" id="IPR001650">
    <property type="entry name" value="Helicase_C-like"/>
</dbReference>
<evidence type="ECO:0000313" key="5">
    <source>
        <dbReference type="Proteomes" id="UP000029538"/>
    </source>
</evidence>
<evidence type="ECO:0008006" key="6">
    <source>
        <dbReference type="Google" id="ProtNLM"/>
    </source>
</evidence>
<feature type="domain" description="Helicase C-terminal" evidence="3">
    <location>
        <begin position="1173"/>
        <end position="1327"/>
    </location>
</feature>
<dbReference type="Pfam" id="PF00271">
    <property type="entry name" value="Helicase_C"/>
    <property type="match status" value="1"/>
</dbReference>
<dbReference type="InterPro" id="IPR014001">
    <property type="entry name" value="Helicase_ATP-bd"/>
</dbReference>